<dbReference type="Proteomes" id="UP000184171">
    <property type="component" value="Unassembled WGS sequence"/>
</dbReference>
<protein>
    <submittedName>
        <fullName evidence="2">Uncharacterized protein</fullName>
    </submittedName>
</protein>
<dbReference type="EMBL" id="FQZT01000024">
    <property type="protein sequence ID" value="SHJ90566.1"/>
    <property type="molecule type" value="Genomic_DNA"/>
</dbReference>
<proteinExistence type="predicted"/>
<gene>
    <name evidence="2" type="ORF">SAMN02745165_03508</name>
</gene>
<keyword evidence="3" id="KW-1185">Reference proteome</keyword>
<evidence type="ECO:0000313" key="2">
    <source>
        <dbReference type="EMBL" id="SHJ90566.1"/>
    </source>
</evidence>
<feature type="signal peptide" evidence="1">
    <location>
        <begin position="1"/>
        <end position="25"/>
    </location>
</feature>
<sequence>MKQISLFLPALLLLSSLLPAFSAAAEQDYFYLREKQNSAYRNSCAQVFDDIRNGKEADVGGVIRLLKNLNVDYRLRDYDNAITPRTRQVYVGYDDLIKEVAANKQEIYCKIELAQYMRGKSEFSGPIYDLLLDAAFEKLEETYTKANTSLSSGDFERAIYAFDLIAPYADSYRLFLLAGDKQLEESGALAQQVVEHADDDKVVKRSAGVIAQALIASAESISANAGSSKPKEPGPIALAARIGAITAALHSEE</sequence>
<dbReference type="RefSeq" id="WP_072910028.1">
    <property type="nucleotide sequence ID" value="NZ_FQZT01000024.1"/>
</dbReference>
<name>A0A1M6N4L6_MALRU</name>
<organism evidence="2 3">
    <name type="scientific">Malonomonas rubra DSM 5091</name>
    <dbReference type="NCBI Taxonomy" id="1122189"/>
    <lineage>
        <taxon>Bacteria</taxon>
        <taxon>Pseudomonadati</taxon>
        <taxon>Thermodesulfobacteriota</taxon>
        <taxon>Desulfuromonadia</taxon>
        <taxon>Desulfuromonadales</taxon>
        <taxon>Geopsychrobacteraceae</taxon>
        <taxon>Malonomonas</taxon>
    </lineage>
</organism>
<evidence type="ECO:0000313" key="3">
    <source>
        <dbReference type="Proteomes" id="UP000184171"/>
    </source>
</evidence>
<accession>A0A1M6N4L6</accession>
<feature type="chain" id="PRO_5012997331" evidence="1">
    <location>
        <begin position="26"/>
        <end position="253"/>
    </location>
</feature>
<keyword evidence="1" id="KW-0732">Signal</keyword>
<reference evidence="2 3" key="1">
    <citation type="submission" date="2016-11" db="EMBL/GenBank/DDBJ databases">
        <authorList>
            <person name="Jaros S."/>
            <person name="Januszkiewicz K."/>
            <person name="Wedrychowicz H."/>
        </authorList>
    </citation>
    <scope>NUCLEOTIDE SEQUENCE [LARGE SCALE GENOMIC DNA]</scope>
    <source>
        <strain evidence="2 3">DSM 5091</strain>
    </source>
</reference>
<evidence type="ECO:0000256" key="1">
    <source>
        <dbReference type="SAM" id="SignalP"/>
    </source>
</evidence>
<dbReference type="AlphaFoldDB" id="A0A1M6N4L6"/>